<proteinExistence type="predicted"/>
<dbReference type="OrthoDB" id="1429333at2"/>
<name>A0A1M4TUS5_9FLAO</name>
<feature type="signal peptide" evidence="1">
    <location>
        <begin position="1"/>
        <end position="18"/>
    </location>
</feature>
<accession>A0A1M4TUS5</accession>
<organism evidence="2 3">
    <name type="scientific">Psychroflexus salarius</name>
    <dbReference type="NCBI Taxonomy" id="1155689"/>
    <lineage>
        <taxon>Bacteria</taxon>
        <taxon>Pseudomonadati</taxon>
        <taxon>Bacteroidota</taxon>
        <taxon>Flavobacteriia</taxon>
        <taxon>Flavobacteriales</taxon>
        <taxon>Flavobacteriaceae</taxon>
        <taxon>Psychroflexus</taxon>
    </lineage>
</organism>
<protein>
    <submittedName>
        <fullName evidence="2">GLPGLI family protein</fullName>
    </submittedName>
</protein>
<sequence length="236" mass="27745">MKKLILFISLIFCYFSYAQTNGVYEVDYILQLDNEILNKSLKTMKDKSTKFFISKQAETFKEVQSKLVFNAKAAKYAVREQLRSDAKPKFNYFEGHAGGESIYYFDNMKKRTYYTSTLLSKTNVIYKNKWKILNETEEILGFTCYKAELILNQKGKIYAWFTKKIPFPYGPYTFNNLPGLILKAEVKNGLITYLATNIKRKKEGKPIIEKNDYRFLTESEYSKELKKNNLLLQDIK</sequence>
<dbReference type="AlphaFoldDB" id="A0A1M4TUS5"/>
<dbReference type="Pfam" id="PF22252">
    <property type="entry name" value="PNGase_F-II_N"/>
    <property type="match status" value="1"/>
</dbReference>
<dbReference type="InterPro" id="IPR005901">
    <property type="entry name" value="GLPGLI"/>
</dbReference>
<keyword evidence="1" id="KW-0732">Signal</keyword>
<feature type="chain" id="PRO_5012499729" evidence="1">
    <location>
        <begin position="19"/>
        <end position="236"/>
    </location>
</feature>
<evidence type="ECO:0000313" key="2">
    <source>
        <dbReference type="EMBL" id="SHE48178.1"/>
    </source>
</evidence>
<dbReference type="NCBIfam" id="TIGR01200">
    <property type="entry name" value="GLPGLI"/>
    <property type="match status" value="1"/>
</dbReference>
<dbReference type="EMBL" id="FQTW01000002">
    <property type="protein sequence ID" value="SHE48178.1"/>
    <property type="molecule type" value="Genomic_DNA"/>
</dbReference>
<gene>
    <name evidence="2" type="ORF">SAMN05444278_10232</name>
</gene>
<dbReference type="STRING" id="1155689.SAMN05444278_10232"/>
<evidence type="ECO:0000313" key="3">
    <source>
        <dbReference type="Proteomes" id="UP000184462"/>
    </source>
</evidence>
<keyword evidence="3" id="KW-1185">Reference proteome</keyword>
<evidence type="ECO:0000256" key="1">
    <source>
        <dbReference type="SAM" id="SignalP"/>
    </source>
</evidence>
<reference evidence="2 3" key="1">
    <citation type="submission" date="2016-11" db="EMBL/GenBank/DDBJ databases">
        <authorList>
            <person name="Jaros S."/>
            <person name="Januszkiewicz K."/>
            <person name="Wedrychowicz H."/>
        </authorList>
    </citation>
    <scope>NUCLEOTIDE SEQUENCE [LARGE SCALE GENOMIC DNA]</scope>
    <source>
        <strain evidence="2 3">DSM 25661</strain>
    </source>
</reference>
<dbReference type="RefSeq" id="WP_073191956.1">
    <property type="nucleotide sequence ID" value="NZ_FQTW01000002.1"/>
</dbReference>
<dbReference type="Proteomes" id="UP000184462">
    <property type="component" value="Unassembled WGS sequence"/>
</dbReference>